<reference evidence="1 2" key="1">
    <citation type="journal article" date="2019" name="Appl. Environ. Microbiol.">
        <title>Genetic determinants of hydroxycinnamic acid metabolism in heterofermentative lactobacilli.</title>
        <authorList>
            <person name="Gaur G."/>
            <person name="Oh J.H."/>
            <person name="Filannino P."/>
            <person name="Gobbetti M."/>
            <person name="van Pijkeren J.P."/>
            <person name="Ganzle M.G."/>
        </authorList>
    </citation>
    <scope>NUCLEOTIDE SEQUENCE [LARGE SCALE GENOMIC DNA]</scope>
    <source>
        <strain evidence="1 2">C5</strain>
    </source>
</reference>
<dbReference type="Proteomes" id="UP000449209">
    <property type="component" value="Unassembled WGS sequence"/>
</dbReference>
<evidence type="ECO:0000313" key="1">
    <source>
        <dbReference type="EMBL" id="MYV17820.1"/>
    </source>
</evidence>
<dbReference type="AlphaFoldDB" id="A0A6N9I4C9"/>
<name>A0A6N9I4C9_9LACO</name>
<dbReference type="RefSeq" id="WP_161004168.1">
    <property type="nucleotide sequence ID" value="NZ_WEZQ01000018.1"/>
</dbReference>
<organism evidence="1 2">
    <name type="scientific">Furfurilactobacillus milii</name>
    <dbReference type="NCBI Taxonomy" id="2888272"/>
    <lineage>
        <taxon>Bacteria</taxon>
        <taxon>Bacillati</taxon>
        <taxon>Bacillota</taxon>
        <taxon>Bacilli</taxon>
        <taxon>Lactobacillales</taxon>
        <taxon>Lactobacillaceae</taxon>
        <taxon>Furfurilactobacillus</taxon>
    </lineage>
</organism>
<dbReference type="EMBL" id="WEZQ01000018">
    <property type="protein sequence ID" value="MYV17820.1"/>
    <property type="molecule type" value="Genomic_DNA"/>
</dbReference>
<proteinExistence type="predicted"/>
<evidence type="ECO:0000313" key="2">
    <source>
        <dbReference type="Proteomes" id="UP000449209"/>
    </source>
</evidence>
<comment type="caution">
    <text evidence="1">The sequence shown here is derived from an EMBL/GenBank/DDBJ whole genome shotgun (WGS) entry which is preliminary data.</text>
</comment>
<protein>
    <submittedName>
        <fullName evidence="1">Uncharacterized protein</fullName>
    </submittedName>
</protein>
<gene>
    <name evidence="1" type="ORF">GB993_09935</name>
</gene>
<sequence>MTKFVDIHHEPNKMLTLPDDFVEVARDLRPRNHKTVTVIRYQRAGKVVPNNAHVTVIFGNDGRLLSYNNFSIDSDAPLPRGEEALQIAQQTFELIDPNFARHLRFMRIDKQTRTFTEGGRTVQTPILWVKFSHRNGSYNWVSVGPGGQIVEVERDSRWNYLLSRRSTEEWNFDDWVLVREGKRRQLPAPQPLG</sequence>
<accession>A0A6N9I4C9</accession>
<dbReference type="OrthoDB" id="7061608at2"/>